<evidence type="ECO:0000259" key="1">
    <source>
        <dbReference type="Pfam" id="PF02492"/>
    </source>
</evidence>
<protein>
    <recommendedName>
        <fullName evidence="1">CobW/HypB/UreG nucleotide-binding domain-containing protein</fullName>
    </recommendedName>
</protein>
<reference evidence="2 3" key="1">
    <citation type="journal article" date="2015" name="Genome Announc.">
        <title>Expanding the biotechnology potential of lactobacilli through comparative genomics of 213 strains and associated genera.</title>
        <authorList>
            <person name="Sun Z."/>
            <person name="Harris H.M."/>
            <person name="McCann A."/>
            <person name="Guo C."/>
            <person name="Argimon S."/>
            <person name="Zhang W."/>
            <person name="Yang X."/>
            <person name="Jeffery I.B."/>
            <person name="Cooney J.C."/>
            <person name="Kagawa T.F."/>
            <person name="Liu W."/>
            <person name="Song Y."/>
            <person name="Salvetti E."/>
            <person name="Wrobel A."/>
            <person name="Rasinkangas P."/>
            <person name="Parkhill J."/>
            <person name="Rea M.C."/>
            <person name="O'Sullivan O."/>
            <person name="Ritari J."/>
            <person name="Douillard F.P."/>
            <person name="Paul Ross R."/>
            <person name="Yang R."/>
            <person name="Briner A.E."/>
            <person name="Felis G.E."/>
            <person name="de Vos W.M."/>
            <person name="Barrangou R."/>
            <person name="Klaenhammer T.R."/>
            <person name="Caufield P.W."/>
            <person name="Cui Y."/>
            <person name="Zhang H."/>
            <person name="O'Toole P.W."/>
        </authorList>
    </citation>
    <scope>NUCLEOTIDE SEQUENCE [LARGE SCALE GENOMIC DNA]</scope>
    <source>
        <strain evidence="2 3">DSM 20405</strain>
    </source>
</reference>
<dbReference type="PANTHER" id="PTHR13748:SF62">
    <property type="entry name" value="COBW DOMAIN-CONTAINING PROTEIN"/>
    <property type="match status" value="1"/>
</dbReference>
<dbReference type="Pfam" id="PF02492">
    <property type="entry name" value="cobW"/>
    <property type="match status" value="1"/>
</dbReference>
<dbReference type="InterPro" id="IPR051316">
    <property type="entry name" value="Zinc-reg_GTPase_activator"/>
</dbReference>
<feature type="domain" description="CobW/HypB/UreG nucleotide-binding" evidence="1">
    <location>
        <begin position="9"/>
        <end position="171"/>
    </location>
</feature>
<dbReference type="AlphaFoldDB" id="A0A0R2HCT0"/>
<dbReference type="Proteomes" id="UP000051841">
    <property type="component" value="Unassembled WGS sequence"/>
</dbReference>
<dbReference type="EMBL" id="JQBL01000005">
    <property type="protein sequence ID" value="KRN50857.1"/>
    <property type="molecule type" value="Genomic_DNA"/>
</dbReference>
<accession>A0A0R2HCT0</accession>
<dbReference type="InterPro" id="IPR027417">
    <property type="entry name" value="P-loop_NTPase"/>
</dbReference>
<sequence length="308" mass="35551">MKKMVKIDLITGFLGSGKTTFIKKYAKYLLEQGEKIAILENDYGAVNVDMMLLQELGDQCELEMVAGACDRECHQRRFKTKLISMGMRGYDRVLIEPSGIFDVDEFFDALHESPLDQWYEINNVIAIVDAHLESELTRQTRYVLASEIMDAGMVVVSKAKGIDDNRVSAITMQLNDALKEFGCRRQIDALFTKDWAEWNDEDLYAISHCGYEAESMMKIFDNDHYDSLFFMNKHLDLETLKKRVEDIFSDSLCGHVFRIKGFMRCDDHYVEINATKDHMDFSDIKEGQDVIIVIGEQLSQPHIDAYWQ</sequence>
<gene>
    <name evidence="2" type="ORF">IV49_GL001674</name>
</gene>
<dbReference type="PANTHER" id="PTHR13748">
    <property type="entry name" value="COBW-RELATED"/>
    <property type="match status" value="1"/>
</dbReference>
<dbReference type="GO" id="GO:0005737">
    <property type="term" value="C:cytoplasm"/>
    <property type="evidence" value="ECO:0007669"/>
    <property type="project" value="TreeGrafter"/>
</dbReference>
<name>A0A0R2HCT0_9FIRM</name>
<evidence type="ECO:0000313" key="3">
    <source>
        <dbReference type="Proteomes" id="UP000051841"/>
    </source>
</evidence>
<dbReference type="InterPro" id="IPR003495">
    <property type="entry name" value="CobW/HypB/UreG_nucleotide-bd"/>
</dbReference>
<dbReference type="Gene3D" id="3.40.50.300">
    <property type="entry name" value="P-loop containing nucleotide triphosphate hydrolases"/>
    <property type="match status" value="1"/>
</dbReference>
<comment type="caution">
    <text evidence="2">The sequence shown here is derived from an EMBL/GenBank/DDBJ whole genome shotgun (WGS) entry which is preliminary data.</text>
</comment>
<dbReference type="SUPFAM" id="SSF52540">
    <property type="entry name" value="P-loop containing nucleoside triphosphate hydrolases"/>
    <property type="match status" value="1"/>
</dbReference>
<proteinExistence type="predicted"/>
<evidence type="ECO:0000313" key="2">
    <source>
        <dbReference type="EMBL" id="KRN50857.1"/>
    </source>
</evidence>
<keyword evidence="3" id="KW-1185">Reference proteome</keyword>
<dbReference type="PATRIC" id="fig|1410657.5.peg.1726"/>
<organism evidence="2 3">
    <name type="scientific">Kandleria vitulina DSM 20405</name>
    <dbReference type="NCBI Taxonomy" id="1410657"/>
    <lineage>
        <taxon>Bacteria</taxon>
        <taxon>Bacillati</taxon>
        <taxon>Bacillota</taxon>
        <taxon>Erysipelotrichia</taxon>
        <taxon>Erysipelotrichales</taxon>
        <taxon>Coprobacillaceae</taxon>
        <taxon>Kandleria</taxon>
    </lineage>
</organism>